<keyword evidence="2" id="KW-1185">Reference proteome</keyword>
<accession>A0A2S4KMK7</accession>
<evidence type="ECO:0000313" key="2">
    <source>
        <dbReference type="Proteomes" id="UP000237481"/>
    </source>
</evidence>
<dbReference type="OrthoDB" id="4932058at2759"/>
<dbReference type="AlphaFoldDB" id="A0A2S4KMK7"/>
<protein>
    <submittedName>
        <fullName evidence="1">Uncharacterized protein</fullName>
    </submittedName>
</protein>
<dbReference type="Proteomes" id="UP000237481">
    <property type="component" value="Unassembled WGS sequence"/>
</dbReference>
<organism evidence="1 2">
    <name type="scientific">Tolypocladium paradoxum</name>
    <dbReference type="NCBI Taxonomy" id="94208"/>
    <lineage>
        <taxon>Eukaryota</taxon>
        <taxon>Fungi</taxon>
        <taxon>Dikarya</taxon>
        <taxon>Ascomycota</taxon>
        <taxon>Pezizomycotina</taxon>
        <taxon>Sordariomycetes</taxon>
        <taxon>Hypocreomycetidae</taxon>
        <taxon>Hypocreales</taxon>
        <taxon>Ophiocordycipitaceae</taxon>
        <taxon>Tolypocladium</taxon>
    </lineage>
</organism>
<dbReference type="EMBL" id="PKSG01001047">
    <property type="protein sequence ID" value="POR31416.1"/>
    <property type="molecule type" value="Genomic_DNA"/>
</dbReference>
<evidence type="ECO:0000313" key="1">
    <source>
        <dbReference type="EMBL" id="POR31416.1"/>
    </source>
</evidence>
<reference evidence="1 2" key="1">
    <citation type="submission" date="2018-01" db="EMBL/GenBank/DDBJ databases">
        <title>Harnessing the power of phylogenomics to disentangle the directionality and signatures of interkingdom host jumping in the parasitic fungal genus Tolypocladium.</title>
        <authorList>
            <person name="Quandt C.A."/>
            <person name="Patterson W."/>
            <person name="Spatafora J.W."/>
        </authorList>
    </citation>
    <scope>NUCLEOTIDE SEQUENCE [LARGE SCALE GENOMIC DNA]</scope>
    <source>
        <strain evidence="1 2">NRBC 100945</strain>
    </source>
</reference>
<gene>
    <name evidence="1" type="ORF">TPAR_08388</name>
</gene>
<proteinExistence type="predicted"/>
<comment type="caution">
    <text evidence="1">The sequence shown here is derived from an EMBL/GenBank/DDBJ whole genome shotgun (WGS) entry which is preliminary data.</text>
</comment>
<sequence length="167" mass="18495">MQFSEPPFYSSRPLLSSRVLKKTAILANRSIWTLIPVLVPKSPRGDVREDVQTHNPIARGVASGSTLSDCLQHPRHARIAEPYTEERPAVRVLLDTPGSNNNLVTTTELPASLKWNGIPRRTTWLDLCPVKPKLCKDNIGAIIVQDHKSHTWACATTNPDGPLAKFC</sequence>
<name>A0A2S4KMK7_9HYPO</name>